<reference evidence="1" key="1">
    <citation type="submission" date="2018-10" db="EMBL/GenBank/DDBJ databases">
        <title>Hidden diversity of soil giant viruses.</title>
        <authorList>
            <person name="Schulz F."/>
            <person name="Alteio L."/>
            <person name="Goudeau D."/>
            <person name="Ryan E.M."/>
            <person name="Malmstrom R.R."/>
            <person name="Blanchard J."/>
            <person name="Woyke T."/>
        </authorList>
    </citation>
    <scope>NUCLEOTIDE SEQUENCE</scope>
    <source>
        <strain evidence="1">HAV1</strain>
    </source>
</reference>
<organism evidence="1">
    <name type="scientific">Harvfovirus sp</name>
    <dbReference type="NCBI Taxonomy" id="2487768"/>
    <lineage>
        <taxon>Viruses</taxon>
        <taxon>Varidnaviria</taxon>
        <taxon>Bamfordvirae</taxon>
        <taxon>Nucleocytoviricota</taxon>
        <taxon>Megaviricetes</taxon>
        <taxon>Imitervirales</taxon>
        <taxon>Mimiviridae</taxon>
        <taxon>Klosneuvirinae</taxon>
    </lineage>
</organism>
<proteinExistence type="predicted"/>
<name>A0A3G5A5D0_9VIRU</name>
<protein>
    <submittedName>
        <fullName evidence="1">Uncharacterized protein</fullName>
    </submittedName>
</protein>
<dbReference type="EMBL" id="MK072247">
    <property type="protein sequence ID" value="AYV80699.1"/>
    <property type="molecule type" value="Genomic_DNA"/>
</dbReference>
<gene>
    <name evidence="1" type="ORF">Harvfovirus5_3</name>
</gene>
<evidence type="ECO:0000313" key="1">
    <source>
        <dbReference type="EMBL" id="AYV80699.1"/>
    </source>
</evidence>
<accession>A0A3G5A5D0</accession>
<sequence length="213" mass="25057">MSEKRRVYIEIVREFNEILRNHVIAQMDIPLNVLLTAPCDVRETKWLMYARVKINDMELKFLIPMKRFVRNRRDLGPEYKVRSGTDCVPLLIPDLYRTIGKIIHAHTFSGHKILLKLRDKLKNNLKYWHIYSVQSTDVMLQHPKLTKQTTLQACLERYIGPEIAKVQLHKNAHEFSGALDKAIKQVKPIIFLELLKTWPKIPTVLVSIIMNFF</sequence>